<evidence type="ECO:0000256" key="7">
    <source>
        <dbReference type="RuleBase" id="RU363037"/>
    </source>
</evidence>
<comment type="caution">
    <text evidence="9">The sequence shown here is derived from an EMBL/GenBank/DDBJ whole genome shotgun (WGS) entry which is preliminary data.</text>
</comment>
<dbReference type="Proteomes" id="UP001634747">
    <property type="component" value="Unassembled WGS sequence"/>
</dbReference>
<evidence type="ECO:0000256" key="2">
    <source>
        <dbReference type="ARBA" id="ARBA00022723"/>
    </source>
</evidence>
<dbReference type="InterPro" id="IPR001412">
    <property type="entry name" value="aa-tRNA-synth_I_CS"/>
</dbReference>
<keyword evidence="2" id="KW-0479">Metal-binding</keyword>
<evidence type="ECO:0000256" key="3">
    <source>
        <dbReference type="ARBA" id="ARBA00022741"/>
    </source>
</evidence>
<keyword evidence="4" id="KW-0862">Zinc</keyword>
<keyword evidence="3 7" id="KW-0547">Nucleotide-binding</keyword>
<dbReference type="SUPFAM" id="SSF52374">
    <property type="entry name" value="Nucleotidylyl transferase"/>
    <property type="match status" value="1"/>
</dbReference>
<dbReference type="PANTHER" id="PTHR43311:SF1">
    <property type="entry name" value="GLUTAMYL-Q TRNA(ASP) SYNTHETASE"/>
    <property type="match status" value="1"/>
</dbReference>
<keyword evidence="10" id="KW-1185">Reference proteome</keyword>
<evidence type="ECO:0000256" key="1">
    <source>
        <dbReference type="ARBA" id="ARBA00022598"/>
    </source>
</evidence>
<keyword evidence="5 7" id="KW-0067">ATP-binding</keyword>
<dbReference type="Pfam" id="PF00749">
    <property type="entry name" value="tRNA-synt_1c"/>
    <property type="match status" value="1"/>
</dbReference>
<dbReference type="InterPro" id="IPR020058">
    <property type="entry name" value="Glu/Gln-tRNA-synth_Ib_cat-dom"/>
</dbReference>
<evidence type="ECO:0000256" key="5">
    <source>
        <dbReference type="ARBA" id="ARBA00022840"/>
    </source>
</evidence>
<sequence length="281" mass="31073">MAGYRGRIAPSPTGYLHLGHARTFLIAEQRARVAGGVLVLRDEDLDASRARPEYARAMLEDLAWLRIRWEEGPQVSGDEPGAFGPYRQSSRFTLYRKVIGDLQRNGWLYRCTCSRRDLASAARAPHAEDDDEPLYPGTCRDRGCVGEGALRFRVPEGEVVGFVDGGLGPQTFVAGRDFGDFVVERRDGVPSYQLACVADDFAMGITEVVRGRDLLRSTARQILLQRALAYPTPDYFHCALMVDAHGQRLAKRSDALSLRAMRERGVSAAEVRAMALGGTVR</sequence>
<evidence type="ECO:0000259" key="8">
    <source>
        <dbReference type="Pfam" id="PF00749"/>
    </source>
</evidence>
<dbReference type="EC" id="6.1.1.-" evidence="9"/>
<dbReference type="InterPro" id="IPR014729">
    <property type="entry name" value="Rossmann-like_a/b/a_fold"/>
</dbReference>
<dbReference type="GO" id="GO:0016874">
    <property type="term" value="F:ligase activity"/>
    <property type="evidence" value="ECO:0007669"/>
    <property type="project" value="UniProtKB-KW"/>
</dbReference>
<evidence type="ECO:0000313" key="9">
    <source>
        <dbReference type="EMBL" id="MFN2974213.1"/>
    </source>
</evidence>
<dbReference type="EMBL" id="JBJYXY010000001">
    <property type="protein sequence ID" value="MFN2974213.1"/>
    <property type="molecule type" value="Genomic_DNA"/>
</dbReference>
<evidence type="ECO:0000256" key="6">
    <source>
        <dbReference type="ARBA" id="ARBA00023146"/>
    </source>
</evidence>
<protein>
    <submittedName>
        <fullName evidence="9">tRNA glutamyl-Q(34) synthetase GluQRS</fullName>
        <ecNumber evidence="9">6.1.1.-</ecNumber>
    </submittedName>
</protein>
<comment type="similarity">
    <text evidence="7">Belongs to the class-I aminoacyl-tRNA synthetase family.</text>
</comment>
<evidence type="ECO:0000313" key="10">
    <source>
        <dbReference type="Proteomes" id="UP001634747"/>
    </source>
</evidence>
<keyword evidence="1 7" id="KW-0436">Ligase</keyword>
<organism evidence="9 10">
    <name type="scientific">Terriglobus aquaticus</name>
    <dbReference type="NCBI Taxonomy" id="940139"/>
    <lineage>
        <taxon>Bacteria</taxon>
        <taxon>Pseudomonadati</taxon>
        <taxon>Acidobacteriota</taxon>
        <taxon>Terriglobia</taxon>
        <taxon>Terriglobales</taxon>
        <taxon>Acidobacteriaceae</taxon>
        <taxon>Terriglobus</taxon>
    </lineage>
</organism>
<dbReference type="RefSeq" id="WP_263414216.1">
    <property type="nucleotide sequence ID" value="NZ_BAABBH010000001.1"/>
</dbReference>
<keyword evidence="7" id="KW-0648">Protein biosynthesis</keyword>
<dbReference type="InterPro" id="IPR000924">
    <property type="entry name" value="Glu/Gln-tRNA-synth"/>
</dbReference>
<dbReference type="PANTHER" id="PTHR43311">
    <property type="entry name" value="GLUTAMATE--TRNA LIGASE"/>
    <property type="match status" value="1"/>
</dbReference>
<dbReference type="NCBIfam" id="NF004315">
    <property type="entry name" value="PRK05710.1-4"/>
    <property type="match status" value="1"/>
</dbReference>
<dbReference type="Gene3D" id="3.40.50.620">
    <property type="entry name" value="HUPs"/>
    <property type="match status" value="1"/>
</dbReference>
<keyword evidence="6 7" id="KW-0030">Aminoacyl-tRNA synthetase</keyword>
<accession>A0ABW9KGC3</accession>
<gene>
    <name evidence="9" type="primary">gluQRS</name>
    <name evidence="9" type="ORF">ACK2TP_00415</name>
</gene>
<dbReference type="InterPro" id="IPR049940">
    <property type="entry name" value="GluQ/Sye"/>
</dbReference>
<reference evidence="9 10" key="1">
    <citation type="submission" date="2024-12" db="EMBL/GenBank/DDBJ databases">
        <authorList>
            <person name="Lee Y."/>
        </authorList>
    </citation>
    <scope>NUCLEOTIDE SEQUENCE [LARGE SCALE GENOMIC DNA]</scope>
    <source>
        <strain evidence="9 10">03SUJ4</strain>
    </source>
</reference>
<name>A0ABW9KGC3_9BACT</name>
<feature type="domain" description="Glutamyl/glutaminyl-tRNA synthetase class Ib catalytic" evidence="8">
    <location>
        <begin position="5"/>
        <end position="264"/>
    </location>
</feature>
<evidence type="ECO:0000256" key="4">
    <source>
        <dbReference type="ARBA" id="ARBA00022833"/>
    </source>
</evidence>
<proteinExistence type="inferred from homology"/>
<dbReference type="PRINTS" id="PR00987">
    <property type="entry name" value="TRNASYNTHGLU"/>
</dbReference>
<dbReference type="PROSITE" id="PS00178">
    <property type="entry name" value="AA_TRNA_LIGASE_I"/>
    <property type="match status" value="1"/>
</dbReference>